<name>A0A285J4M4_9ACTN</name>
<reference evidence="1 2" key="1">
    <citation type="submission" date="2017-09" db="EMBL/GenBank/DDBJ databases">
        <authorList>
            <person name="Ehlers B."/>
            <person name="Leendertz F.H."/>
        </authorList>
    </citation>
    <scope>NUCLEOTIDE SEQUENCE [LARGE SCALE GENOMIC DNA]</scope>
    <source>
        <strain evidence="1 2">CGMCC 4.6857</strain>
    </source>
</reference>
<dbReference type="InterPro" id="IPR054188">
    <property type="entry name" value="DUF6893"/>
</dbReference>
<protein>
    <submittedName>
        <fullName evidence="1">Uncharacterized protein</fullName>
    </submittedName>
</protein>
<dbReference type="Proteomes" id="UP000219612">
    <property type="component" value="Unassembled WGS sequence"/>
</dbReference>
<dbReference type="AlphaFoldDB" id="A0A285J4M4"/>
<accession>A0A285J4M4</accession>
<dbReference type="Pfam" id="PF21833">
    <property type="entry name" value="DUF6893"/>
    <property type="match status" value="1"/>
</dbReference>
<evidence type="ECO:0000313" key="2">
    <source>
        <dbReference type="Proteomes" id="UP000219612"/>
    </source>
</evidence>
<keyword evidence="2" id="KW-1185">Reference proteome</keyword>
<evidence type="ECO:0000313" key="1">
    <source>
        <dbReference type="EMBL" id="SNY54797.1"/>
    </source>
</evidence>
<organism evidence="1 2">
    <name type="scientific">Paractinoplanes atraurantiacus</name>
    <dbReference type="NCBI Taxonomy" id="1036182"/>
    <lineage>
        <taxon>Bacteria</taxon>
        <taxon>Bacillati</taxon>
        <taxon>Actinomycetota</taxon>
        <taxon>Actinomycetes</taxon>
        <taxon>Micromonosporales</taxon>
        <taxon>Micromonosporaceae</taxon>
        <taxon>Paractinoplanes</taxon>
    </lineage>
</organism>
<proteinExistence type="predicted"/>
<gene>
    <name evidence="1" type="ORF">SAMN05421748_115160</name>
</gene>
<dbReference type="EMBL" id="OBDY01000015">
    <property type="protein sequence ID" value="SNY54797.1"/>
    <property type="molecule type" value="Genomic_DNA"/>
</dbReference>
<sequence>MRLIGLITTAALAALAVSVTVELVRALPDIRRYARMRAM</sequence>